<dbReference type="AlphaFoldDB" id="A0ABD1F526"/>
<reference evidence="1 2" key="1">
    <citation type="submission" date="2024-05" db="EMBL/GenBank/DDBJ databases">
        <title>Genetic variation in Jamaican populations of the coffee berry borer (Hypothenemus hampei).</title>
        <authorList>
            <person name="Errbii M."/>
            <person name="Myrie A."/>
        </authorList>
    </citation>
    <scope>NUCLEOTIDE SEQUENCE [LARGE SCALE GENOMIC DNA]</scope>
    <source>
        <strain evidence="1">JA-Hopewell-2020-01-JO</strain>
        <tissue evidence="1">Whole body</tissue>
    </source>
</reference>
<comment type="caution">
    <text evidence="1">The sequence shown here is derived from an EMBL/GenBank/DDBJ whole genome shotgun (WGS) entry which is preliminary data.</text>
</comment>
<protein>
    <submittedName>
        <fullName evidence="1">Uncharacterized protein</fullName>
    </submittedName>
</protein>
<dbReference type="Proteomes" id="UP001566132">
    <property type="component" value="Unassembled WGS sequence"/>
</dbReference>
<organism evidence="1 2">
    <name type="scientific">Hypothenemus hampei</name>
    <name type="common">Coffee berry borer</name>
    <dbReference type="NCBI Taxonomy" id="57062"/>
    <lineage>
        <taxon>Eukaryota</taxon>
        <taxon>Metazoa</taxon>
        <taxon>Ecdysozoa</taxon>
        <taxon>Arthropoda</taxon>
        <taxon>Hexapoda</taxon>
        <taxon>Insecta</taxon>
        <taxon>Pterygota</taxon>
        <taxon>Neoptera</taxon>
        <taxon>Endopterygota</taxon>
        <taxon>Coleoptera</taxon>
        <taxon>Polyphaga</taxon>
        <taxon>Cucujiformia</taxon>
        <taxon>Curculionidae</taxon>
        <taxon>Scolytinae</taxon>
        <taxon>Hypothenemus</taxon>
    </lineage>
</organism>
<dbReference type="EMBL" id="JBDJPC010000003">
    <property type="protein sequence ID" value="KAL1509248.1"/>
    <property type="molecule type" value="Genomic_DNA"/>
</dbReference>
<keyword evidence="2" id="KW-1185">Reference proteome</keyword>
<name>A0ABD1F526_HYPHA</name>
<proteinExistence type="predicted"/>
<accession>A0ABD1F526</accession>
<sequence length="59" mass="6569">MAGNEEVEISTHIERKDHDVVLAVKVAAPLLINRNSSSNSNGDINVNVPRRYNLLIDEK</sequence>
<evidence type="ECO:0000313" key="1">
    <source>
        <dbReference type="EMBL" id="KAL1509248.1"/>
    </source>
</evidence>
<gene>
    <name evidence="1" type="ORF">ABEB36_004014</name>
</gene>
<evidence type="ECO:0000313" key="2">
    <source>
        <dbReference type="Proteomes" id="UP001566132"/>
    </source>
</evidence>